<keyword evidence="2" id="KW-0548">Nucleotidyltransferase</keyword>
<dbReference type="GO" id="GO:0005829">
    <property type="term" value="C:cytosol"/>
    <property type="evidence" value="ECO:0007669"/>
    <property type="project" value="TreeGrafter"/>
</dbReference>
<evidence type="ECO:0000313" key="5">
    <source>
        <dbReference type="Proteomes" id="UP000474778"/>
    </source>
</evidence>
<dbReference type="Gene3D" id="3.90.550.10">
    <property type="entry name" value="Spore Coat Polysaccharide Biosynthesis Protein SpsA, Chain A"/>
    <property type="match status" value="1"/>
</dbReference>
<keyword evidence="1 4" id="KW-0808">Transferase</keyword>
<accession>A0A6L7HZB5</accession>
<evidence type="ECO:0000256" key="3">
    <source>
        <dbReference type="ARBA" id="ARBA00022985"/>
    </source>
</evidence>
<dbReference type="PANTHER" id="PTHR42866">
    <property type="entry name" value="3-DEOXY-MANNO-OCTULOSONATE CYTIDYLYLTRANSFERASE"/>
    <property type="match status" value="1"/>
</dbReference>
<dbReference type="InterPro" id="IPR029044">
    <property type="entry name" value="Nucleotide-diphossugar_trans"/>
</dbReference>
<dbReference type="Pfam" id="PF02348">
    <property type="entry name" value="CTP_transf_3"/>
    <property type="match status" value="1"/>
</dbReference>
<keyword evidence="5" id="KW-1185">Reference proteome</keyword>
<sequence length="567" mass="63496">MTKTLALVGARLNSSRLAGKHLLPLAGEPMIAHIWRRLEQCKEVDCSELATTADSFNQPLVDWANEQQIICHPFEGDVNDLMARLDKIIQRQDPDYILYVCGDCPLIDPEFIDHGLKALKRSGKDAIMLEENIKTLHEGLSFYSRNGWKKLLAASQCTMSREHVGYADKLTPVLDRVAICDSGDYGQISHRISVDTQADYRFMAETYRRWYTNHESDSIVSLAWVHQQLLQDPQLASINAHVTQKAADKQYAKASLYCHLGADIGLGHFRRIELIADALQEYLGIGSTIHVLYDGEPLSSCSAKIHWYQTEKSLLNAMSEDKNPLLLLDFHPEFIAPTSLTQALKAPKQHGAKLVGIDKLSPLIETLDRLFIPSFYTALTDNKVSYGWQNYLFRARPNNTKQRQVLVLTGGSDALGYGAQLPAMLTELDLDWPITWIQGPLAPTPDIPQHSNIKLVQDPKNLDELIAGAEVILTCYGLSLFEAIYSGAATLLLPPKHLVDLDELQRLRAENCCIVSESLEHACAMLTDLVAHESLREALQTQSKHVFADHRGIKQLVEEIKTLMAND</sequence>
<dbReference type="SUPFAM" id="SSF53756">
    <property type="entry name" value="UDP-Glycosyltransferase/glycogen phosphorylase"/>
    <property type="match status" value="1"/>
</dbReference>
<keyword evidence="3" id="KW-0448">Lipopolysaccharide biosynthesis</keyword>
<gene>
    <name evidence="4" type="ORF">GNT65_12555</name>
</gene>
<organism evidence="4 5">
    <name type="scientific">Shewanella insulae</name>
    <dbReference type="NCBI Taxonomy" id="2681496"/>
    <lineage>
        <taxon>Bacteria</taxon>
        <taxon>Pseudomonadati</taxon>
        <taxon>Pseudomonadota</taxon>
        <taxon>Gammaproteobacteria</taxon>
        <taxon>Alteromonadales</taxon>
        <taxon>Shewanellaceae</taxon>
        <taxon>Shewanella</taxon>
    </lineage>
</organism>
<protein>
    <submittedName>
        <fullName evidence="4">NTP transferase domain-containing protein</fullName>
    </submittedName>
</protein>
<dbReference type="EMBL" id="WRPA01000010">
    <property type="protein sequence ID" value="MXR69493.1"/>
    <property type="molecule type" value="Genomic_DNA"/>
</dbReference>
<dbReference type="SUPFAM" id="SSF53448">
    <property type="entry name" value="Nucleotide-diphospho-sugar transferases"/>
    <property type="match status" value="1"/>
</dbReference>
<dbReference type="Proteomes" id="UP000474778">
    <property type="component" value="Unassembled WGS sequence"/>
</dbReference>
<comment type="caution">
    <text evidence="4">The sequence shown here is derived from an EMBL/GenBank/DDBJ whole genome shotgun (WGS) entry which is preliminary data.</text>
</comment>
<dbReference type="InterPro" id="IPR003329">
    <property type="entry name" value="Cytidylyl_trans"/>
</dbReference>
<dbReference type="Gene3D" id="3.40.50.2000">
    <property type="entry name" value="Glycogen Phosphorylase B"/>
    <property type="match status" value="1"/>
</dbReference>
<dbReference type="GO" id="GO:0009103">
    <property type="term" value="P:lipopolysaccharide biosynthetic process"/>
    <property type="evidence" value="ECO:0007669"/>
    <property type="project" value="UniProtKB-KW"/>
</dbReference>
<reference evidence="4 5" key="1">
    <citation type="submission" date="2019-12" db="EMBL/GenBank/DDBJ databases">
        <title>Shewanella insulae sp. nov., isolated from a tidal flat.</title>
        <authorList>
            <person name="Yoon J.-H."/>
        </authorList>
    </citation>
    <scope>NUCLEOTIDE SEQUENCE [LARGE SCALE GENOMIC DNA]</scope>
    <source>
        <strain evidence="4 5">JBTF-M18</strain>
    </source>
</reference>
<dbReference type="RefSeq" id="WP_160796665.1">
    <property type="nucleotide sequence ID" value="NZ_WRPA01000010.1"/>
</dbReference>
<evidence type="ECO:0000256" key="1">
    <source>
        <dbReference type="ARBA" id="ARBA00022679"/>
    </source>
</evidence>
<name>A0A6L7HZB5_9GAMM</name>
<dbReference type="AlphaFoldDB" id="A0A6L7HZB5"/>
<dbReference type="GO" id="GO:0008690">
    <property type="term" value="F:3-deoxy-manno-octulosonate cytidylyltransferase activity"/>
    <property type="evidence" value="ECO:0007669"/>
    <property type="project" value="TreeGrafter"/>
</dbReference>
<evidence type="ECO:0000256" key="2">
    <source>
        <dbReference type="ARBA" id="ARBA00022695"/>
    </source>
</evidence>
<evidence type="ECO:0000313" key="4">
    <source>
        <dbReference type="EMBL" id="MXR69493.1"/>
    </source>
</evidence>
<dbReference type="PANTHER" id="PTHR42866:SF2">
    <property type="entry name" value="3-DEOXY-MANNO-OCTULOSONATE CYTIDYLYLTRANSFERASE, MITOCHONDRIAL"/>
    <property type="match status" value="1"/>
</dbReference>
<proteinExistence type="predicted"/>